<dbReference type="PANTHER" id="PTHR43267:SF1">
    <property type="entry name" value="TRNA THREONYLCARBAMOYLADENOSINE DEHYDRATASE"/>
    <property type="match status" value="1"/>
</dbReference>
<dbReference type="Proteomes" id="UP000321046">
    <property type="component" value="Unassembled WGS sequence"/>
</dbReference>
<proteinExistence type="predicted"/>
<comment type="caution">
    <text evidence="2">The sequence shown here is derived from an EMBL/GenBank/DDBJ whole genome shotgun (WGS) entry which is preliminary data.</text>
</comment>
<dbReference type="InterPro" id="IPR045886">
    <property type="entry name" value="ThiF/MoeB/HesA"/>
</dbReference>
<dbReference type="PANTHER" id="PTHR43267">
    <property type="entry name" value="TRNA THREONYLCARBAMOYLADENOSINE DEHYDRATASE"/>
    <property type="match status" value="1"/>
</dbReference>
<dbReference type="Gene3D" id="3.40.50.720">
    <property type="entry name" value="NAD(P)-binding Rossmann-like Domain"/>
    <property type="match status" value="1"/>
</dbReference>
<organism evidence="2 3">
    <name type="scientific">Lujinxingia vulgaris</name>
    <dbReference type="NCBI Taxonomy" id="2600176"/>
    <lineage>
        <taxon>Bacteria</taxon>
        <taxon>Deltaproteobacteria</taxon>
        <taxon>Bradymonadales</taxon>
        <taxon>Lujinxingiaceae</taxon>
        <taxon>Lujinxingia</taxon>
    </lineage>
</organism>
<dbReference type="GO" id="GO:0061504">
    <property type="term" value="P:cyclic threonylcarbamoyladenosine biosynthetic process"/>
    <property type="evidence" value="ECO:0007669"/>
    <property type="project" value="TreeGrafter"/>
</dbReference>
<dbReference type="GO" id="GO:0061503">
    <property type="term" value="F:tRNA threonylcarbamoyladenosine dehydratase"/>
    <property type="evidence" value="ECO:0007669"/>
    <property type="project" value="TreeGrafter"/>
</dbReference>
<dbReference type="InterPro" id="IPR035985">
    <property type="entry name" value="Ubiquitin-activating_enz"/>
</dbReference>
<evidence type="ECO:0000313" key="2">
    <source>
        <dbReference type="EMBL" id="TXD31968.1"/>
    </source>
</evidence>
<dbReference type="InterPro" id="IPR000594">
    <property type="entry name" value="ThiF_NAD_FAD-bd"/>
</dbReference>
<accession>A0A5C6WY41</accession>
<protein>
    <submittedName>
        <fullName evidence="2">tRNA threonylcarbamoyladenosine dehydratase</fullName>
    </submittedName>
</protein>
<dbReference type="SUPFAM" id="SSF69572">
    <property type="entry name" value="Activating enzymes of the ubiquitin-like proteins"/>
    <property type="match status" value="1"/>
</dbReference>
<dbReference type="AlphaFoldDB" id="A0A5C6WY41"/>
<gene>
    <name evidence="2" type="ORF">FRC96_19560</name>
</gene>
<dbReference type="GO" id="GO:0008641">
    <property type="term" value="F:ubiquitin-like modifier activating enzyme activity"/>
    <property type="evidence" value="ECO:0007669"/>
    <property type="project" value="InterPro"/>
</dbReference>
<feature type="domain" description="THIF-type NAD/FAD binding fold" evidence="1">
    <location>
        <begin position="16"/>
        <end position="263"/>
    </location>
</feature>
<sequence length="273" mass="29677">MKSWSLHRRWDRAGRLLGEDAMERLYGSHVMVFGLGGVGSYTAESLARTGLGKLTLVDFDRVCGTNTNRQLHAMKGTFGKWKADLMAERCSLINPEATVVGRRAFYHEATSASFLSQRPDFVVDAIDNVSAKVHLLVSCLEQGIPVVSCMGAAGKIDPTRIEVADLARTKGDPLARAVRKIMRQRGVLSGNKRLGIPTIYSSETRHEPQSLSYDGTSGFRCICPTKGNDLHSCEHRNLIEGTVSFVTGSFGMMAASVVVRELTSALDAQAAAE</sequence>
<dbReference type="EMBL" id="VOSL01000143">
    <property type="protein sequence ID" value="TXD31968.1"/>
    <property type="molecule type" value="Genomic_DNA"/>
</dbReference>
<name>A0A5C6WY41_9DELT</name>
<evidence type="ECO:0000313" key="3">
    <source>
        <dbReference type="Proteomes" id="UP000321046"/>
    </source>
</evidence>
<evidence type="ECO:0000259" key="1">
    <source>
        <dbReference type="Pfam" id="PF00899"/>
    </source>
</evidence>
<dbReference type="OrthoDB" id="9804150at2"/>
<reference evidence="2 3" key="1">
    <citation type="submission" date="2019-08" db="EMBL/GenBank/DDBJ databases">
        <title>Bradymonadales sp. TMQ2.</title>
        <authorList>
            <person name="Liang Q."/>
        </authorList>
    </citation>
    <scope>NUCLEOTIDE SEQUENCE [LARGE SCALE GENOMIC DNA]</scope>
    <source>
        <strain evidence="2 3">TMQ2</strain>
    </source>
</reference>
<dbReference type="Pfam" id="PF00899">
    <property type="entry name" value="ThiF"/>
    <property type="match status" value="1"/>
</dbReference>
<dbReference type="CDD" id="cd00755">
    <property type="entry name" value="YgdL_like"/>
    <property type="match status" value="1"/>
</dbReference>